<accession>A0A9N7YIB9</accession>
<organism evidence="2 3">
    <name type="scientific">Pleuronectes platessa</name>
    <name type="common">European plaice</name>
    <dbReference type="NCBI Taxonomy" id="8262"/>
    <lineage>
        <taxon>Eukaryota</taxon>
        <taxon>Metazoa</taxon>
        <taxon>Chordata</taxon>
        <taxon>Craniata</taxon>
        <taxon>Vertebrata</taxon>
        <taxon>Euteleostomi</taxon>
        <taxon>Actinopterygii</taxon>
        <taxon>Neopterygii</taxon>
        <taxon>Teleostei</taxon>
        <taxon>Neoteleostei</taxon>
        <taxon>Acanthomorphata</taxon>
        <taxon>Carangaria</taxon>
        <taxon>Pleuronectiformes</taxon>
        <taxon>Pleuronectoidei</taxon>
        <taxon>Pleuronectidae</taxon>
        <taxon>Pleuronectes</taxon>
    </lineage>
</organism>
<evidence type="ECO:0000256" key="1">
    <source>
        <dbReference type="SAM" id="MobiDB-lite"/>
    </source>
</evidence>
<evidence type="ECO:0000313" key="3">
    <source>
        <dbReference type="Proteomes" id="UP001153269"/>
    </source>
</evidence>
<dbReference type="Proteomes" id="UP001153269">
    <property type="component" value="Unassembled WGS sequence"/>
</dbReference>
<name>A0A9N7YIB9_PLEPL</name>
<protein>
    <submittedName>
        <fullName evidence="2">Uncharacterized protein</fullName>
    </submittedName>
</protein>
<proteinExistence type="predicted"/>
<gene>
    <name evidence="2" type="ORF">PLEPLA_LOCUS15822</name>
</gene>
<comment type="caution">
    <text evidence="2">The sequence shown here is derived from an EMBL/GenBank/DDBJ whole genome shotgun (WGS) entry which is preliminary data.</text>
</comment>
<dbReference type="EMBL" id="CADEAL010001002">
    <property type="protein sequence ID" value="CAB1427877.1"/>
    <property type="molecule type" value="Genomic_DNA"/>
</dbReference>
<reference evidence="2" key="1">
    <citation type="submission" date="2020-03" db="EMBL/GenBank/DDBJ databases">
        <authorList>
            <person name="Weist P."/>
        </authorList>
    </citation>
    <scope>NUCLEOTIDE SEQUENCE</scope>
</reference>
<evidence type="ECO:0000313" key="2">
    <source>
        <dbReference type="EMBL" id="CAB1427877.1"/>
    </source>
</evidence>
<feature type="compositionally biased region" description="Basic and acidic residues" evidence="1">
    <location>
        <begin position="7"/>
        <end position="34"/>
    </location>
</feature>
<keyword evidence="3" id="KW-1185">Reference proteome</keyword>
<sequence>MRAAWWKKREGREAEGQRNNGRGDKLDNTRDRGVTPEQMDYTQTPSHTYNSETRRNGNRLIESLLEKTTGNSRRRRMNLKGAASAIKQQISTTEMSASQKHISLFDT</sequence>
<feature type="region of interest" description="Disordered" evidence="1">
    <location>
        <begin position="1"/>
        <end position="57"/>
    </location>
</feature>
<feature type="compositionally biased region" description="Polar residues" evidence="1">
    <location>
        <begin position="40"/>
        <end position="51"/>
    </location>
</feature>
<dbReference type="AlphaFoldDB" id="A0A9N7YIB9"/>